<dbReference type="CDD" id="cd06587">
    <property type="entry name" value="VOC"/>
    <property type="match status" value="1"/>
</dbReference>
<dbReference type="PANTHER" id="PTHR35908:SF1">
    <property type="entry name" value="CONSERVED PROTEIN"/>
    <property type="match status" value="1"/>
</dbReference>
<dbReference type="InterPro" id="IPR029068">
    <property type="entry name" value="Glyas_Bleomycin-R_OHBP_Dase"/>
</dbReference>
<accession>A0ABW8TW71</accession>
<gene>
    <name evidence="2" type="ORF">ACJDUH_14890</name>
</gene>
<dbReference type="Proteomes" id="UP001623661">
    <property type="component" value="Unassembled WGS sequence"/>
</dbReference>
<dbReference type="EMBL" id="JBJHZY010000003">
    <property type="protein sequence ID" value="MFL0269373.1"/>
    <property type="molecule type" value="Genomic_DNA"/>
</dbReference>
<evidence type="ECO:0000313" key="2">
    <source>
        <dbReference type="EMBL" id="MFL0269373.1"/>
    </source>
</evidence>
<reference evidence="2 3" key="1">
    <citation type="submission" date="2024-11" db="EMBL/GenBank/DDBJ databases">
        <authorList>
            <person name="Heng Y.C."/>
            <person name="Lim A.C.H."/>
            <person name="Lee J.K.Y."/>
            <person name="Kittelmann S."/>
        </authorList>
    </citation>
    <scope>NUCLEOTIDE SEQUENCE [LARGE SCALE GENOMIC DNA]</scope>
    <source>
        <strain evidence="2 3">WILCCON 0202</strain>
    </source>
</reference>
<name>A0ABW8TW71_9CLOT</name>
<dbReference type="SUPFAM" id="SSF54593">
    <property type="entry name" value="Glyoxalase/Bleomycin resistance protein/Dihydroxybiphenyl dioxygenase"/>
    <property type="match status" value="1"/>
</dbReference>
<feature type="domain" description="Glyoxalase-like" evidence="1">
    <location>
        <begin position="10"/>
        <end position="121"/>
    </location>
</feature>
<protein>
    <submittedName>
        <fullName evidence="2">VOC family protein</fullName>
    </submittedName>
</protein>
<evidence type="ECO:0000313" key="3">
    <source>
        <dbReference type="Proteomes" id="UP001623661"/>
    </source>
</evidence>
<keyword evidence="3" id="KW-1185">Reference proteome</keyword>
<comment type="caution">
    <text evidence="2">The sequence shown here is derived from an EMBL/GenBank/DDBJ whole genome shotgun (WGS) entry which is preliminary data.</text>
</comment>
<evidence type="ECO:0000259" key="1">
    <source>
        <dbReference type="Pfam" id="PF18029"/>
    </source>
</evidence>
<dbReference type="RefSeq" id="WP_406765998.1">
    <property type="nucleotide sequence ID" value="NZ_JBJHZY010000003.1"/>
</dbReference>
<dbReference type="Pfam" id="PF18029">
    <property type="entry name" value="Glyoxalase_6"/>
    <property type="match status" value="1"/>
</dbReference>
<dbReference type="Gene3D" id="3.10.180.10">
    <property type="entry name" value="2,3-Dihydroxybiphenyl 1,2-Dioxygenase, domain 1"/>
    <property type="match status" value="1"/>
</dbReference>
<organism evidence="2 3">
    <name type="scientific">Candidatus Clostridium radicumherbarum</name>
    <dbReference type="NCBI Taxonomy" id="3381662"/>
    <lineage>
        <taxon>Bacteria</taxon>
        <taxon>Bacillati</taxon>
        <taxon>Bacillota</taxon>
        <taxon>Clostridia</taxon>
        <taxon>Eubacteriales</taxon>
        <taxon>Clostridiaceae</taxon>
        <taxon>Clostridium</taxon>
    </lineage>
</organism>
<dbReference type="InterPro" id="IPR041581">
    <property type="entry name" value="Glyoxalase_6"/>
</dbReference>
<dbReference type="PANTHER" id="PTHR35908">
    <property type="entry name" value="HYPOTHETICAL FUSION PROTEIN"/>
    <property type="match status" value="1"/>
</dbReference>
<proteinExistence type="predicted"/>
<sequence length="123" mass="13895">MIKGICLGNIAIDCKDADKLCNFYGDLLGWESCIMYDCPALRSQLGLVLLFMKADFEYVKPVWPEEISKQQKQMHFDFQVDDLSAAVLQAETLGAYKSESQFGGNYFVTMFDPEGHPFCLCAK</sequence>